<evidence type="ECO:0000313" key="2">
    <source>
        <dbReference type="Proteomes" id="UP000887565"/>
    </source>
</evidence>
<feature type="transmembrane region" description="Helical" evidence="1">
    <location>
        <begin position="130"/>
        <end position="150"/>
    </location>
</feature>
<keyword evidence="2" id="KW-1185">Reference proteome</keyword>
<dbReference type="WBParaSite" id="nRc.2.0.1.t18591-RA">
    <property type="protein sequence ID" value="nRc.2.0.1.t18591-RA"/>
    <property type="gene ID" value="nRc.2.0.1.g18591"/>
</dbReference>
<sequence length="443" mass="51604">MKNYYWINNYFSIDTQILTLCLCPFAAILMQNVFNFYYVKIFLQNYRLDRGWFNFGQICFMIWNTLNDPIFGCWQNAKNDHQPKKWWHRRRKVIFYVGPFYALSFLTPWFQWEIAPAPWVVGVHFLTSLFVYDGLYSFVLIGWCSLYTEITTEHKKRIRAVKYLQYEKLNANRTTENSNIQISLQICKDRDFLAFVFMNFLTVIRTTVHANFTAIFTEHLIPQEIFPKGSWMISTFYGILSVLPQILVFVWSPLVNKFGCYKIFMTSFACSVVFSAIMGIVGSSFPILIIIFMIIDTICIDSIAPLTTILNADIVDADFEKRKRKFKVSSIFFGLNALITKPAVSLAPLFVVFVLNQFNYDRLIATENHTAAVNNASHIFGNRTVSSAIDFEVHYWQNDVKKAMFVLLWTIPLVVGLGQLLVFWKYSLRKTHVIEGENGDEKS</sequence>
<feature type="transmembrane region" description="Helical" evidence="1">
    <location>
        <begin position="192"/>
        <end position="217"/>
    </location>
</feature>
<accession>A0A915IYT4</accession>
<feature type="transmembrane region" description="Helical" evidence="1">
    <location>
        <begin position="263"/>
        <end position="281"/>
    </location>
</feature>
<keyword evidence="1" id="KW-0472">Membrane</keyword>
<dbReference type="Pfam" id="PF13347">
    <property type="entry name" value="MFS_2"/>
    <property type="match status" value="2"/>
</dbReference>
<feature type="transmembrane region" description="Helical" evidence="1">
    <location>
        <begin position="403"/>
        <end position="424"/>
    </location>
</feature>
<proteinExistence type="predicted"/>
<protein>
    <submittedName>
        <fullName evidence="3">Transmembrane protein 180</fullName>
    </submittedName>
</protein>
<feature type="transmembrane region" description="Helical" evidence="1">
    <location>
        <begin position="287"/>
        <end position="310"/>
    </location>
</feature>
<dbReference type="Gene3D" id="1.20.1250.20">
    <property type="entry name" value="MFS general substrate transporter like domains"/>
    <property type="match status" value="1"/>
</dbReference>
<feature type="transmembrane region" description="Helical" evidence="1">
    <location>
        <begin position="17"/>
        <end position="38"/>
    </location>
</feature>
<keyword evidence="1" id="KW-1133">Transmembrane helix</keyword>
<organism evidence="2 3">
    <name type="scientific">Romanomermis culicivorax</name>
    <name type="common">Nematode worm</name>
    <dbReference type="NCBI Taxonomy" id="13658"/>
    <lineage>
        <taxon>Eukaryota</taxon>
        <taxon>Metazoa</taxon>
        <taxon>Ecdysozoa</taxon>
        <taxon>Nematoda</taxon>
        <taxon>Enoplea</taxon>
        <taxon>Dorylaimia</taxon>
        <taxon>Mermithida</taxon>
        <taxon>Mermithoidea</taxon>
        <taxon>Mermithidae</taxon>
        <taxon>Romanomermis</taxon>
    </lineage>
</organism>
<reference evidence="3" key="1">
    <citation type="submission" date="2022-11" db="UniProtKB">
        <authorList>
            <consortium name="WormBaseParasite"/>
        </authorList>
    </citation>
    <scope>IDENTIFICATION</scope>
</reference>
<feature type="transmembrane region" description="Helical" evidence="1">
    <location>
        <begin position="93"/>
        <end position="110"/>
    </location>
</feature>
<dbReference type="Proteomes" id="UP000887565">
    <property type="component" value="Unplaced"/>
</dbReference>
<feature type="transmembrane region" description="Helical" evidence="1">
    <location>
        <begin position="229"/>
        <end position="251"/>
    </location>
</feature>
<dbReference type="InterPro" id="IPR036259">
    <property type="entry name" value="MFS_trans_sf"/>
</dbReference>
<feature type="transmembrane region" description="Helical" evidence="1">
    <location>
        <begin position="331"/>
        <end position="355"/>
    </location>
</feature>
<name>A0A915IYT4_ROMCU</name>
<dbReference type="OMA" id="GCCLFTE"/>
<evidence type="ECO:0000256" key="1">
    <source>
        <dbReference type="SAM" id="Phobius"/>
    </source>
</evidence>
<evidence type="ECO:0000313" key="3">
    <source>
        <dbReference type="WBParaSite" id="nRc.2.0.1.t18591-RA"/>
    </source>
</evidence>
<dbReference type="AlphaFoldDB" id="A0A915IYT4"/>
<dbReference type="InterPro" id="IPR040035">
    <property type="entry name" value="TMEM180"/>
</dbReference>
<dbReference type="PANTHER" id="PTHR28658">
    <property type="entry name" value="TRANSMEMBRANE PROTEIN 180"/>
    <property type="match status" value="1"/>
</dbReference>
<dbReference type="PANTHER" id="PTHR28658:SF1">
    <property type="entry name" value="MAJOR FACILITATOR SUPERFAMILY DOMAIN CONTAINING 13B"/>
    <property type="match status" value="1"/>
</dbReference>
<keyword evidence="1" id="KW-0812">Transmembrane</keyword>
<dbReference type="SUPFAM" id="SSF103473">
    <property type="entry name" value="MFS general substrate transporter"/>
    <property type="match status" value="1"/>
</dbReference>